<gene>
    <name evidence="2" type="ORF">SAMN04490203_2557</name>
</gene>
<evidence type="ECO:0000256" key="1">
    <source>
        <dbReference type="SAM" id="MobiDB-lite"/>
    </source>
</evidence>
<reference evidence="2 3" key="1">
    <citation type="submission" date="2016-10" db="EMBL/GenBank/DDBJ databases">
        <authorList>
            <person name="Varghese N."/>
            <person name="Submissions S."/>
        </authorList>
    </citation>
    <scope>NUCLEOTIDE SEQUENCE [LARGE SCALE GENOMIC DNA]</scope>
    <source>
        <strain evidence="2 3">BS3652</strain>
    </source>
</reference>
<comment type="caution">
    <text evidence="2">The sequence shown here is derived from an EMBL/GenBank/DDBJ whole genome shotgun (WGS) entry which is preliminary data.</text>
</comment>
<feature type="region of interest" description="Disordered" evidence="1">
    <location>
        <begin position="34"/>
        <end position="56"/>
    </location>
</feature>
<feature type="compositionally biased region" description="Basic and acidic residues" evidence="1">
    <location>
        <begin position="43"/>
        <end position="56"/>
    </location>
</feature>
<evidence type="ECO:0000313" key="2">
    <source>
        <dbReference type="EMBL" id="SEC51333.1"/>
    </source>
</evidence>
<evidence type="ECO:0000313" key="3">
    <source>
        <dbReference type="Proteomes" id="UP000183155"/>
    </source>
</evidence>
<organism evidence="2 3">
    <name type="scientific">Pseudomonas taetrolens</name>
    <dbReference type="NCBI Taxonomy" id="47884"/>
    <lineage>
        <taxon>Bacteria</taxon>
        <taxon>Pseudomonadati</taxon>
        <taxon>Pseudomonadota</taxon>
        <taxon>Gammaproteobacteria</taxon>
        <taxon>Pseudomonadales</taxon>
        <taxon>Pseudomonadaceae</taxon>
        <taxon>Pseudomonas</taxon>
    </lineage>
</organism>
<dbReference type="RefSeq" id="WP_162837536.1">
    <property type="nucleotide sequence ID" value="NZ_FNRS01000001.1"/>
</dbReference>
<dbReference type="Proteomes" id="UP000183155">
    <property type="component" value="Unassembled WGS sequence"/>
</dbReference>
<keyword evidence="3" id="KW-1185">Reference proteome</keyword>
<dbReference type="EMBL" id="FNRS01000001">
    <property type="protein sequence ID" value="SEC51333.1"/>
    <property type="molecule type" value="Genomic_DNA"/>
</dbReference>
<sequence length="56" mass="6496">MTALRRTVKIRGAPIQALDLQTICYKCDRSRAHGNHTKYSKLRQAEAAERRARERV</sequence>
<proteinExistence type="predicted"/>
<name>A0A1H4T4E2_PSETA</name>
<accession>A0A1H4T4E2</accession>
<protein>
    <submittedName>
        <fullName evidence="2">Uncharacterized protein</fullName>
    </submittedName>
</protein>